<dbReference type="EMBL" id="BKCJ010373992">
    <property type="protein sequence ID" value="GFA13331.1"/>
    <property type="molecule type" value="Genomic_DNA"/>
</dbReference>
<organism evidence="1">
    <name type="scientific">Tanacetum cinerariifolium</name>
    <name type="common">Dalmatian daisy</name>
    <name type="synonym">Chrysanthemum cinerariifolium</name>
    <dbReference type="NCBI Taxonomy" id="118510"/>
    <lineage>
        <taxon>Eukaryota</taxon>
        <taxon>Viridiplantae</taxon>
        <taxon>Streptophyta</taxon>
        <taxon>Embryophyta</taxon>
        <taxon>Tracheophyta</taxon>
        <taxon>Spermatophyta</taxon>
        <taxon>Magnoliopsida</taxon>
        <taxon>eudicotyledons</taxon>
        <taxon>Gunneridae</taxon>
        <taxon>Pentapetalae</taxon>
        <taxon>asterids</taxon>
        <taxon>campanulids</taxon>
        <taxon>Asterales</taxon>
        <taxon>Asteraceae</taxon>
        <taxon>Asteroideae</taxon>
        <taxon>Anthemideae</taxon>
        <taxon>Anthemidinae</taxon>
        <taxon>Tanacetum</taxon>
    </lineage>
</organism>
<dbReference type="AlphaFoldDB" id="A0A699J6F8"/>
<comment type="caution">
    <text evidence="1">The sequence shown here is derived from an EMBL/GenBank/DDBJ whole genome shotgun (WGS) entry which is preliminary data.</text>
</comment>
<evidence type="ECO:0000313" key="1">
    <source>
        <dbReference type="EMBL" id="GFA13331.1"/>
    </source>
</evidence>
<accession>A0A699J6F8</accession>
<protein>
    <submittedName>
        <fullName evidence="1">Uncharacterized protein</fullName>
    </submittedName>
</protein>
<reference evidence="1" key="1">
    <citation type="journal article" date="2019" name="Sci. Rep.">
        <title>Draft genome of Tanacetum cinerariifolium, the natural source of mosquito coil.</title>
        <authorList>
            <person name="Yamashiro T."/>
            <person name="Shiraishi A."/>
            <person name="Satake H."/>
            <person name="Nakayama K."/>
        </authorList>
    </citation>
    <scope>NUCLEOTIDE SEQUENCE</scope>
</reference>
<name>A0A699J6F8_TANCI</name>
<proteinExistence type="predicted"/>
<sequence>MERANIQMTGRAVVLPLNEVEFENTMRAEEMPQPQDGNSEYSDDLTGRDVVLPLNEAKFENTMRAEEMPRTYSCLGRTVTKSCKICTIMIGSLEMEKANIQMTGRAAFLPLNEAKFENTVGRLHIENVGIRFVHADININSHGLSTIKANGSLFPTFRASGDINHLVLGDLTMGIRGKRRYDDAQRVDKRKRVVDTSLWVIQVASRKQTPADLEANKWRCAFWLHHALPSLASWRVLPVLNV</sequence>
<gene>
    <name evidence="1" type="ORF">Tci_585303</name>
</gene>